<name>A0A423XE06_9PEZI</name>
<evidence type="ECO:0000313" key="3">
    <source>
        <dbReference type="Proteomes" id="UP000285146"/>
    </source>
</evidence>
<comment type="caution">
    <text evidence="2">The sequence shown here is derived from an EMBL/GenBank/DDBJ whole genome shotgun (WGS) entry which is preliminary data.</text>
</comment>
<sequence length="86" mass="9293">MTGFLNTHYHGHWDPEKLEARLASNMALYASEHKFEEDDADDENDAYEADDNADASHAASNLVKAAAQHMGLPRADGAALAVAPVQ</sequence>
<dbReference type="AlphaFoldDB" id="A0A423XE06"/>
<dbReference type="InParanoid" id="A0A423XE06"/>
<reference evidence="2 3" key="1">
    <citation type="submission" date="2015-09" db="EMBL/GenBank/DDBJ databases">
        <title>Host preference determinants of Valsa canker pathogens revealed by comparative genomics.</title>
        <authorList>
            <person name="Yin Z."/>
            <person name="Huang L."/>
        </authorList>
    </citation>
    <scope>NUCLEOTIDE SEQUENCE [LARGE SCALE GENOMIC DNA]</scope>
    <source>
        <strain evidence="2 3">SXYLt</strain>
    </source>
</reference>
<dbReference type="EMBL" id="LKEB01000015">
    <property type="protein sequence ID" value="ROW14266.1"/>
    <property type="molecule type" value="Genomic_DNA"/>
</dbReference>
<gene>
    <name evidence="2" type="ORF">VPNG_04256</name>
</gene>
<feature type="compositionally biased region" description="Acidic residues" evidence="1">
    <location>
        <begin position="37"/>
        <end position="53"/>
    </location>
</feature>
<accession>A0A423XE06</accession>
<evidence type="ECO:0000313" key="2">
    <source>
        <dbReference type="EMBL" id="ROW14266.1"/>
    </source>
</evidence>
<protein>
    <submittedName>
        <fullName evidence="2">Uncharacterized protein</fullName>
    </submittedName>
</protein>
<organism evidence="2 3">
    <name type="scientific">Cytospora leucostoma</name>
    <dbReference type="NCBI Taxonomy" id="1230097"/>
    <lineage>
        <taxon>Eukaryota</taxon>
        <taxon>Fungi</taxon>
        <taxon>Dikarya</taxon>
        <taxon>Ascomycota</taxon>
        <taxon>Pezizomycotina</taxon>
        <taxon>Sordariomycetes</taxon>
        <taxon>Sordariomycetidae</taxon>
        <taxon>Diaporthales</taxon>
        <taxon>Cytosporaceae</taxon>
        <taxon>Cytospora</taxon>
    </lineage>
</organism>
<keyword evidence="3" id="KW-1185">Reference proteome</keyword>
<dbReference type="Proteomes" id="UP000285146">
    <property type="component" value="Unassembled WGS sequence"/>
</dbReference>
<evidence type="ECO:0000256" key="1">
    <source>
        <dbReference type="SAM" id="MobiDB-lite"/>
    </source>
</evidence>
<proteinExistence type="predicted"/>
<feature type="region of interest" description="Disordered" evidence="1">
    <location>
        <begin position="33"/>
        <end position="55"/>
    </location>
</feature>